<dbReference type="AlphaFoldDB" id="X0V2A7"/>
<dbReference type="EMBL" id="BARS01010546">
    <property type="protein sequence ID" value="GAF94780.1"/>
    <property type="molecule type" value="Genomic_DNA"/>
</dbReference>
<organism evidence="1">
    <name type="scientific">marine sediment metagenome</name>
    <dbReference type="NCBI Taxonomy" id="412755"/>
    <lineage>
        <taxon>unclassified sequences</taxon>
        <taxon>metagenomes</taxon>
        <taxon>ecological metagenomes</taxon>
    </lineage>
</organism>
<proteinExistence type="predicted"/>
<evidence type="ECO:0000313" key="1">
    <source>
        <dbReference type="EMBL" id="GAF94780.1"/>
    </source>
</evidence>
<protein>
    <submittedName>
        <fullName evidence="1">Uncharacterized protein</fullName>
    </submittedName>
</protein>
<name>X0V2A7_9ZZZZ</name>
<comment type="caution">
    <text evidence="1">The sequence shown here is derived from an EMBL/GenBank/DDBJ whole genome shotgun (WGS) entry which is preliminary data.</text>
</comment>
<sequence length="63" mass="7545">MFPADVYVERRSRLKEQVQSGLIFFLGNEESPMNYQDNSCKWKIFTKTKGNLYYCPERTRKSD</sequence>
<reference evidence="1" key="1">
    <citation type="journal article" date="2014" name="Front. Microbiol.">
        <title>High frequency of phylogenetically diverse reductive dehalogenase-homologous genes in deep subseafloor sedimentary metagenomes.</title>
        <authorList>
            <person name="Kawai M."/>
            <person name="Futagami T."/>
            <person name="Toyoda A."/>
            <person name="Takaki Y."/>
            <person name="Nishi S."/>
            <person name="Hori S."/>
            <person name="Arai W."/>
            <person name="Tsubouchi T."/>
            <person name="Morono Y."/>
            <person name="Uchiyama I."/>
            <person name="Ito T."/>
            <person name="Fujiyama A."/>
            <person name="Inagaki F."/>
            <person name="Takami H."/>
        </authorList>
    </citation>
    <scope>NUCLEOTIDE SEQUENCE</scope>
    <source>
        <strain evidence="1">Expedition CK06-06</strain>
    </source>
</reference>
<gene>
    <name evidence="1" type="ORF">S01H1_19509</name>
</gene>
<accession>X0V2A7</accession>